<evidence type="ECO:0000256" key="1">
    <source>
        <dbReference type="SAM" id="MobiDB-lite"/>
    </source>
</evidence>
<dbReference type="PROSITE" id="PS50013">
    <property type="entry name" value="CHROMO_2"/>
    <property type="match status" value="1"/>
</dbReference>
<evidence type="ECO:0000259" key="2">
    <source>
        <dbReference type="PROSITE" id="PS50013"/>
    </source>
</evidence>
<dbReference type="InterPro" id="IPR000953">
    <property type="entry name" value="Chromo/chromo_shadow_dom"/>
</dbReference>
<feature type="domain" description="Chromo" evidence="2">
    <location>
        <begin position="319"/>
        <end position="359"/>
    </location>
</feature>
<dbReference type="EMBL" id="GL379810">
    <property type="protein sequence ID" value="EGT43216.1"/>
    <property type="molecule type" value="Genomic_DNA"/>
</dbReference>
<feature type="region of interest" description="Disordered" evidence="1">
    <location>
        <begin position="185"/>
        <end position="318"/>
    </location>
</feature>
<dbReference type="InterPro" id="IPR016197">
    <property type="entry name" value="Chromo-like_dom_sf"/>
</dbReference>
<feature type="compositionally biased region" description="Basic and acidic residues" evidence="1">
    <location>
        <begin position="67"/>
        <end position="87"/>
    </location>
</feature>
<dbReference type="Proteomes" id="UP000008068">
    <property type="component" value="Unassembled WGS sequence"/>
</dbReference>
<dbReference type="InterPro" id="IPR023780">
    <property type="entry name" value="Chromo_domain"/>
</dbReference>
<feature type="compositionally biased region" description="Acidic residues" evidence="1">
    <location>
        <begin position="235"/>
        <end position="253"/>
    </location>
</feature>
<dbReference type="SUPFAM" id="SSF54160">
    <property type="entry name" value="Chromo domain-like"/>
    <property type="match status" value="1"/>
</dbReference>
<gene>
    <name evidence="3" type="ORF">CAEBREN_15390</name>
</gene>
<evidence type="ECO:0000313" key="4">
    <source>
        <dbReference type="Proteomes" id="UP000008068"/>
    </source>
</evidence>
<dbReference type="OrthoDB" id="433924at2759"/>
<dbReference type="AlphaFoldDB" id="G0MSV2"/>
<sequence>MQQMQQRSDLCVTCGKRKGECGMCEAQRQKCENYERDIVKKENDYDKLEDKYRKLKAKYKSLKRDRRYSSPDDDRDRSPERRIRELENEIDDLERKYQTQKGKARTAERRERELAERTEDMMNKAMRSKLQAYDEAANLYINLQHNPDRRRIEDAEEQIKNLMNKIMPELEKLRIENNELKQLIGSVQRNRAGPAPENQHSQQMHGEPIVYDVDDLESEASELNGDSDGRRLNELESDIDDEGDQMDDEDDVEPQASDLRRQIRKRPRQPDSDYEEDPIADEDNDADSVASELNQEDQEIESDREEVPMEDDGDEEKVYEVERVITARTVNGKKEYFVKWKNWPSSYNSWTTNIHYADE</sequence>
<feature type="compositionally biased region" description="Acidic residues" evidence="1">
    <location>
        <begin position="294"/>
        <end position="315"/>
    </location>
</feature>
<feature type="compositionally biased region" description="Acidic residues" evidence="1">
    <location>
        <begin position="272"/>
        <end position="286"/>
    </location>
</feature>
<dbReference type="CDD" id="cd00024">
    <property type="entry name" value="CD_CSD"/>
    <property type="match status" value="1"/>
</dbReference>
<dbReference type="Gene3D" id="2.40.50.40">
    <property type="match status" value="1"/>
</dbReference>
<dbReference type="Pfam" id="PF00385">
    <property type="entry name" value="Chromo"/>
    <property type="match status" value="1"/>
</dbReference>
<name>G0MSV2_CAEBE</name>
<accession>G0MSV2</accession>
<feature type="region of interest" description="Disordered" evidence="1">
    <location>
        <begin position="59"/>
        <end position="87"/>
    </location>
</feature>
<reference evidence="4" key="1">
    <citation type="submission" date="2011-07" db="EMBL/GenBank/DDBJ databases">
        <authorList>
            <consortium name="Caenorhabditis brenneri Sequencing and Analysis Consortium"/>
            <person name="Wilson R.K."/>
        </authorList>
    </citation>
    <scope>NUCLEOTIDE SEQUENCE [LARGE SCALE GENOMIC DNA]</scope>
    <source>
        <strain evidence="4">PB2801</strain>
    </source>
</reference>
<dbReference type="HOGENOM" id="CLU_772144_0_0_1"/>
<dbReference type="InParanoid" id="G0MSV2"/>
<keyword evidence="4" id="KW-1185">Reference proteome</keyword>
<proteinExistence type="predicted"/>
<protein>
    <recommendedName>
        <fullName evidence="2">Chromo domain-containing protein</fullName>
    </recommendedName>
</protein>
<evidence type="ECO:0000313" key="3">
    <source>
        <dbReference type="EMBL" id="EGT43216.1"/>
    </source>
</evidence>
<organism evidence="4">
    <name type="scientific">Caenorhabditis brenneri</name>
    <name type="common">Nematode worm</name>
    <dbReference type="NCBI Taxonomy" id="135651"/>
    <lineage>
        <taxon>Eukaryota</taxon>
        <taxon>Metazoa</taxon>
        <taxon>Ecdysozoa</taxon>
        <taxon>Nematoda</taxon>
        <taxon>Chromadorea</taxon>
        <taxon>Rhabditida</taxon>
        <taxon>Rhabditina</taxon>
        <taxon>Rhabditomorpha</taxon>
        <taxon>Rhabditoidea</taxon>
        <taxon>Rhabditidae</taxon>
        <taxon>Peloderinae</taxon>
        <taxon>Caenorhabditis</taxon>
    </lineage>
</organism>